<gene>
    <name evidence="2" type="ORF">Msi02_73020</name>
</gene>
<dbReference type="PROSITE" id="PS51318">
    <property type="entry name" value="TAT"/>
    <property type="match status" value="1"/>
</dbReference>
<accession>A0ABQ4GYI7</accession>
<organism evidence="2 3">
    <name type="scientific">Microbispora siamensis</name>
    <dbReference type="NCBI Taxonomy" id="564413"/>
    <lineage>
        <taxon>Bacteria</taxon>
        <taxon>Bacillati</taxon>
        <taxon>Actinomycetota</taxon>
        <taxon>Actinomycetes</taxon>
        <taxon>Streptosporangiales</taxon>
        <taxon>Streptosporangiaceae</taxon>
        <taxon>Microbispora</taxon>
    </lineage>
</organism>
<comment type="caution">
    <text evidence="2">The sequence shown here is derived from an EMBL/GenBank/DDBJ whole genome shotgun (WGS) entry which is preliminary data.</text>
</comment>
<evidence type="ECO:0000313" key="2">
    <source>
        <dbReference type="EMBL" id="GIH66485.1"/>
    </source>
</evidence>
<protein>
    <recommendedName>
        <fullName evidence="4">Ig-like domain-containing protein</fullName>
    </recommendedName>
</protein>
<feature type="chain" id="PRO_5047400622" description="Ig-like domain-containing protein" evidence="1">
    <location>
        <begin position="35"/>
        <end position="160"/>
    </location>
</feature>
<evidence type="ECO:0000256" key="1">
    <source>
        <dbReference type="SAM" id="SignalP"/>
    </source>
</evidence>
<sequence>MFAVKSARRLLALGAALVTTGVLSLALAPSPAMAGTVTLQATVDCLNYNSFGDTRDWYPISPSVGASPYGGGGAVPYSSMVAVPATHAWQFAQTLPSGTTSVSVSARCSEGHSYDLTGSTAGVSIPAGTTTVTATWGCTTAPVYPGPWMTNCSVQSVSYS</sequence>
<keyword evidence="3" id="KW-1185">Reference proteome</keyword>
<feature type="signal peptide" evidence="1">
    <location>
        <begin position="1"/>
        <end position="34"/>
    </location>
</feature>
<reference evidence="2 3" key="1">
    <citation type="submission" date="2021-01" db="EMBL/GenBank/DDBJ databases">
        <title>Whole genome shotgun sequence of Microbispora siamensis NBRC 104113.</title>
        <authorList>
            <person name="Komaki H."/>
            <person name="Tamura T."/>
        </authorList>
    </citation>
    <scope>NUCLEOTIDE SEQUENCE [LARGE SCALE GENOMIC DNA]</scope>
    <source>
        <strain evidence="2 3">NBRC 104113</strain>
    </source>
</reference>
<evidence type="ECO:0000313" key="3">
    <source>
        <dbReference type="Proteomes" id="UP000660454"/>
    </source>
</evidence>
<evidence type="ECO:0008006" key="4">
    <source>
        <dbReference type="Google" id="ProtNLM"/>
    </source>
</evidence>
<proteinExistence type="predicted"/>
<dbReference type="EMBL" id="BOOF01000054">
    <property type="protein sequence ID" value="GIH66485.1"/>
    <property type="molecule type" value="Genomic_DNA"/>
</dbReference>
<keyword evidence="1" id="KW-0732">Signal</keyword>
<name>A0ABQ4GYI7_9ACTN</name>
<dbReference type="InterPro" id="IPR006311">
    <property type="entry name" value="TAT_signal"/>
</dbReference>
<dbReference type="Proteomes" id="UP000660454">
    <property type="component" value="Unassembled WGS sequence"/>
</dbReference>